<keyword evidence="2" id="KW-1185">Reference proteome</keyword>
<evidence type="ECO:0008006" key="3">
    <source>
        <dbReference type="Google" id="ProtNLM"/>
    </source>
</evidence>
<organism evidence="1 2">
    <name type="scientific">Dendrothele bispora (strain CBS 962.96)</name>
    <dbReference type="NCBI Taxonomy" id="1314807"/>
    <lineage>
        <taxon>Eukaryota</taxon>
        <taxon>Fungi</taxon>
        <taxon>Dikarya</taxon>
        <taxon>Basidiomycota</taxon>
        <taxon>Agaricomycotina</taxon>
        <taxon>Agaricomycetes</taxon>
        <taxon>Agaricomycetidae</taxon>
        <taxon>Agaricales</taxon>
        <taxon>Agaricales incertae sedis</taxon>
        <taxon>Dendrothele</taxon>
    </lineage>
</organism>
<evidence type="ECO:0000313" key="2">
    <source>
        <dbReference type="Proteomes" id="UP000297245"/>
    </source>
</evidence>
<dbReference type="AlphaFoldDB" id="A0A4V4HET8"/>
<sequence>LRSSIGFQDQDVVKPLLSDAEKDLADYNTEIARSNTAISTLKYKRTLLERYLTNCRSLLSPIRRLPPEILTLIF</sequence>
<accession>A0A4V4HET8</accession>
<name>A0A4V4HET8_DENBC</name>
<proteinExistence type="predicted"/>
<protein>
    <recommendedName>
        <fullName evidence="3">F-box domain-containing protein</fullName>
    </recommendedName>
</protein>
<feature type="non-terminal residue" evidence="1">
    <location>
        <position position="1"/>
    </location>
</feature>
<dbReference type="EMBL" id="ML179281">
    <property type="protein sequence ID" value="THU92385.1"/>
    <property type="molecule type" value="Genomic_DNA"/>
</dbReference>
<evidence type="ECO:0000313" key="1">
    <source>
        <dbReference type="EMBL" id="THU92385.1"/>
    </source>
</evidence>
<dbReference type="Proteomes" id="UP000297245">
    <property type="component" value="Unassembled WGS sequence"/>
</dbReference>
<gene>
    <name evidence="1" type="ORF">K435DRAFT_587227</name>
</gene>
<reference evidence="1 2" key="1">
    <citation type="journal article" date="2019" name="Nat. Ecol. Evol.">
        <title>Megaphylogeny resolves global patterns of mushroom evolution.</title>
        <authorList>
            <person name="Varga T."/>
            <person name="Krizsan K."/>
            <person name="Foldi C."/>
            <person name="Dima B."/>
            <person name="Sanchez-Garcia M."/>
            <person name="Sanchez-Ramirez S."/>
            <person name="Szollosi G.J."/>
            <person name="Szarkandi J.G."/>
            <person name="Papp V."/>
            <person name="Albert L."/>
            <person name="Andreopoulos W."/>
            <person name="Angelini C."/>
            <person name="Antonin V."/>
            <person name="Barry K.W."/>
            <person name="Bougher N.L."/>
            <person name="Buchanan P."/>
            <person name="Buyck B."/>
            <person name="Bense V."/>
            <person name="Catcheside P."/>
            <person name="Chovatia M."/>
            <person name="Cooper J."/>
            <person name="Damon W."/>
            <person name="Desjardin D."/>
            <person name="Finy P."/>
            <person name="Geml J."/>
            <person name="Haridas S."/>
            <person name="Hughes K."/>
            <person name="Justo A."/>
            <person name="Karasinski D."/>
            <person name="Kautmanova I."/>
            <person name="Kiss B."/>
            <person name="Kocsube S."/>
            <person name="Kotiranta H."/>
            <person name="LaButti K.M."/>
            <person name="Lechner B.E."/>
            <person name="Liimatainen K."/>
            <person name="Lipzen A."/>
            <person name="Lukacs Z."/>
            <person name="Mihaltcheva S."/>
            <person name="Morgado L.N."/>
            <person name="Niskanen T."/>
            <person name="Noordeloos M.E."/>
            <person name="Ohm R.A."/>
            <person name="Ortiz-Santana B."/>
            <person name="Ovrebo C."/>
            <person name="Racz N."/>
            <person name="Riley R."/>
            <person name="Savchenko A."/>
            <person name="Shiryaev A."/>
            <person name="Soop K."/>
            <person name="Spirin V."/>
            <person name="Szebenyi C."/>
            <person name="Tomsovsky M."/>
            <person name="Tulloss R.E."/>
            <person name="Uehling J."/>
            <person name="Grigoriev I.V."/>
            <person name="Vagvolgyi C."/>
            <person name="Papp T."/>
            <person name="Martin F.M."/>
            <person name="Miettinen O."/>
            <person name="Hibbett D.S."/>
            <person name="Nagy L.G."/>
        </authorList>
    </citation>
    <scope>NUCLEOTIDE SEQUENCE [LARGE SCALE GENOMIC DNA]</scope>
    <source>
        <strain evidence="1 2">CBS 962.96</strain>
    </source>
</reference>
<dbReference type="OrthoDB" id="3065285at2759"/>
<feature type="non-terminal residue" evidence="1">
    <location>
        <position position="74"/>
    </location>
</feature>